<evidence type="ECO:0000256" key="2">
    <source>
        <dbReference type="ARBA" id="ARBA00006024"/>
    </source>
</evidence>
<dbReference type="GO" id="GO:0016887">
    <property type="term" value="F:ATP hydrolysis activity"/>
    <property type="evidence" value="ECO:0007669"/>
    <property type="project" value="InterPro"/>
</dbReference>
<dbReference type="Gene3D" id="3.30.70.100">
    <property type="match status" value="1"/>
</dbReference>
<dbReference type="InterPro" id="IPR023298">
    <property type="entry name" value="ATPase_P-typ_TM_dom_sf"/>
</dbReference>
<gene>
    <name evidence="17" type="ORF">GAB14E_3818</name>
</gene>
<dbReference type="PROSITE" id="PS50846">
    <property type="entry name" value="HMA_2"/>
    <property type="match status" value="1"/>
</dbReference>
<feature type="transmembrane region" description="Helical" evidence="15">
    <location>
        <begin position="276"/>
        <end position="294"/>
    </location>
</feature>
<sequence length="844" mass="91617">MTNNCFHCSEVVPIGINLFVTINHTSQAMCCIGCQAVSQTIVDNGLTQYYSVRTEPAQKAQSLVPEQLQKNKLLDEAVLQSEFVFQGDSQEQDSKEAILTIDGMSCAACAWLIEMQLDKLKGLLSITVNATSQRATIRWQDNAIKLSAILLAIENIGYQALPFKANDAELNNKKQSKAFIKRLGISGILMMQIMMIAVGLYFGAFTDMAEHNKIYLRWVSFILATPIICYGALPFYTGAIKALKAKRLSMDVPVSIAIILAFSASAWATITQQGEVYFESVSMFTFLLLIGKFLEFRARSRAAEVSANLLKLMPMTATKVITINDTKNSDKEKNQATNTEVLIAAKQLIKGDIVIIKPGEVVPADGIITSGISQLNEAMLSGEQLPISKTINDNVFAGTINGDGNITVQIKQSTGQSFLSQLIRLSEQSQAHKPKIAKLSDKIAQYFVALILLTSIATAIYWQQHMPEEAFWITLSVLVATCPCALSLATPTGLTCATTRLNRAGIMIKGGHVMETMPQINCFAFDKTGTLTTGEFTINKVELINNDLNITDSIISGSSTTGSKDTGEKCNQEQVLAIAAALEAHSEHPIAKSFAEHRDYNLTAEKVTVHSGKGVTGTIDNIAYAIGKLSWLEEDINPDDINTRTHNVNISGASCILMANKQIIAAFYLVDKIRDEAFNTLSNLNKNNKTLLLSGDSQIACDTIAQNLPVNITLGGLSAQDKMQQLKKAQAQGYKVAMTGDGVNDSPVFGAAHVSIAMGCGADITKSGADVILLNNKLSSINTLIKVSHRTRRIIFQNYLWAFGYNAIVLPLAVAGHITPYMAVIGMSASSILVISNSLRLLKE</sequence>
<keyword evidence="17" id="KW-0378">Hydrolase</keyword>
<dbReference type="PATRIC" id="fig|28229.3.peg.3742"/>
<dbReference type="SFLD" id="SFLDG00002">
    <property type="entry name" value="C1.7:_P-type_atpase_like"/>
    <property type="match status" value="1"/>
</dbReference>
<dbReference type="CDD" id="cd00371">
    <property type="entry name" value="HMA"/>
    <property type="match status" value="1"/>
</dbReference>
<dbReference type="Pfam" id="PF00122">
    <property type="entry name" value="E1-E2_ATPase"/>
    <property type="match status" value="1"/>
</dbReference>
<dbReference type="SUPFAM" id="SSF81665">
    <property type="entry name" value="Calcium ATPase, transmembrane domain M"/>
    <property type="match status" value="1"/>
</dbReference>
<dbReference type="EMBL" id="JQEC01000051">
    <property type="protein sequence ID" value="KGJ89940.1"/>
    <property type="molecule type" value="Genomic_DNA"/>
</dbReference>
<dbReference type="EC" id="3.6.3.4" evidence="17"/>
<feature type="transmembrane region" description="Helical" evidence="15">
    <location>
        <begin position="799"/>
        <end position="818"/>
    </location>
</feature>
<dbReference type="SFLD" id="SFLDS00003">
    <property type="entry name" value="Haloacid_Dehalogenase"/>
    <property type="match status" value="1"/>
</dbReference>
<comment type="caution">
    <text evidence="17">The sequence shown here is derived from an EMBL/GenBank/DDBJ whole genome shotgun (WGS) entry which is preliminary data.</text>
</comment>
<keyword evidence="8 15" id="KW-0547">Nucleotide-binding</keyword>
<evidence type="ECO:0000256" key="12">
    <source>
        <dbReference type="ARBA" id="ARBA00022989"/>
    </source>
</evidence>
<dbReference type="AlphaFoldDB" id="A0A099KI53"/>
<dbReference type="InterPro" id="IPR059000">
    <property type="entry name" value="ATPase_P-type_domA"/>
</dbReference>
<evidence type="ECO:0000256" key="13">
    <source>
        <dbReference type="ARBA" id="ARBA00023065"/>
    </source>
</evidence>
<evidence type="ECO:0000256" key="15">
    <source>
        <dbReference type="RuleBase" id="RU362081"/>
    </source>
</evidence>
<feature type="transmembrane region" description="Helical" evidence="15">
    <location>
        <begin position="183"/>
        <end position="203"/>
    </location>
</feature>
<keyword evidence="9 15" id="KW-0067">ATP-binding</keyword>
<evidence type="ECO:0000256" key="14">
    <source>
        <dbReference type="ARBA" id="ARBA00023136"/>
    </source>
</evidence>
<feature type="transmembrane region" description="Helical" evidence="15">
    <location>
        <begin position="470"/>
        <end position="490"/>
    </location>
</feature>
<dbReference type="InterPro" id="IPR044492">
    <property type="entry name" value="P_typ_ATPase_HD_dom"/>
</dbReference>
<dbReference type="SFLD" id="SFLDF00027">
    <property type="entry name" value="p-type_atpase"/>
    <property type="match status" value="1"/>
</dbReference>
<keyword evidence="5" id="KW-0597">Phosphoprotein</keyword>
<dbReference type="Gene3D" id="2.70.150.10">
    <property type="entry name" value="Calcium-transporting ATPase, cytoplasmic transduction domain A"/>
    <property type="match status" value="1"/>
</dbReference>
<keyword evidence="3" id="KW-0813">Transport</keyword>
<accession>A0A099KI53</accession>
<dbReference type="InterPro" id="IPR018303">
    <property type="entry name" value="ATPase_P-typ_P_site"/>
</dbReference>
<keyword evidence="6 15" id="KW-0812">Transmembrane</keyword>
<dbReference type="InterPro" id="IPR027256">
    <property type="entry name" value="P-typ_ATPase_IB"/>
</dbReference>
<comment type="similarity">
    <text evidence="2 15">Belongs to the cation transport ATPase (P-type) (TC 3.A.3) family. Type IB subfamily.</text>
</comment>
<dbReference type="InterPro" id="IPR001757">
    <property type="entry name" value="P_typ_ATPase"/>
</dbReference>
<dbReference type="InterPro" id="IPR036163">
    <property type="entry name" value="HMA_dom_sf"/>
</dbReference>
<feature type="transmembrane region" description="Helical" evidence="15">
    <location>
        <begin position="443"/>
        <end position="464"/>
    </location>
</feature>
<feature type="domain" description="HMA" evidence="16">
    <location>
        <begin position="95"/>
        <end position="161"/>
    </location>
</feature>
<dbReference type="SUPFAM" id="SSF55008">
    <property type="entry name" value="HMA, heavy metal-associated domain"/>
    <property type="match status" value="1"/>
</dbReference>
<evidence type="ECO:0000259" key="16">
    <source>
        <dbReference type="PROSITE" id="PS50846"/>
    </source>
</evidence>
<evidence type="ECO:0000256" key="5">
    <source>
        <dbReference type="ARBA" id="ARBA00022553"/>
    </source>
</evidence>
<dbReference type="PANTHER" id="PTHR43520:SF5">
    <property type="entry name" value="CATION-TRANSPORTING P-TYPE ATPASE-RELATED"/>
    <property type="match status" value="1"/>
</dbReference>
<comment type="subcellular location">
    <subcellularLocation>
        <location evidence="1">Cell membrane</location>
        <topology evidence="1">Multi-pass membrane protein</topology>
    </subcellularLocation>
</comment>
<dbReference type="SUPFAM" id="SSF81653">
    <property type="entry name" value="Calcium ATPase, transduction domain A"/>
    <property type="match status" value="1"/>
</dbReference>
<dbReference type="CDD" id="cd02079">
    <property type="entry name" value="P-type_ATPase_HM"/>
    <property type="match status" value="1"/>
</dbReference>
<dbReference type="GO" id="GO:0005886">
    <property type="term" value="C:plasma membrane"/>
    <property type="evidence" value="ECO:0007669"/>
    <property type="project" value="UniProtKB-SubCell"/>
</dbReference>
<dbReference type="InterPro" id="IPR021993">
    <property type="entry name" value="ATPase-cat-bd"/>
</dbReference>
<dbReference type="RefSeq" id="WP_033083711.1">
    <property type="nucleotide sequence ID" value="NZ_JQEC01000051.1"/>
</dbReference>
<dbReference type="InterPro" id="IPR008250">
    <property type="entry name" value="ATPase_P-typ_transduc_dom_A_sf"/>
</dbReference>
<keyword evidence="14 15" id="KW-0472">Membrane</keyword>
<keyword evidence="12 15" id="KW-1133">Transmembrane helix</keyword>
<dbReference type="NCBIfam" id="TIGR01525">
    <property type="entry name" value="ATPase-IB_hvy"/>
    <property type="match status" value="1"/>
</dbReference>
<dbReference type="Pfam" id="PF00403">
    <property type="entry name" value="HMA"/>
    <property type="match status" value="1"/>
</dbReference>
<evidence type="ECO:0000256" key="9">
    <source>
        <dbReference type="ARBA" id="ARBA00022840"/>
    </source>
</evidence>
<dbReference type="PRINTS" id="PR00119">
    <property type="entry name" value="CATATPASE"/>
</dbReference>
<dbReference type="PRINTS" id="PR00943">
    <property type="entry name" value="CUATPASE"/>
</dbReference>
<proteinExistence type="inferred from homology"/>
<name>A0A099KI53_COLPS</name>
<dbReference type="Proteomes" id="UP000029868">
    <property type="component" value="Unassembled WGS sequence"/>
</dbReference>
<evidence type="ECO:0000256" key="1">
    <source>
        <dbReference type="ARBA" id="ARBA00004651"/>
    </source>
</evidence>
<evidence type="ECO:0000313" key="18">
    <source>
        <dbReference type="Proteomes" id="UP000029868"/>
    </source>
</evidence>
<dbReference type="SUPFAM" id="SSF56784">
    <property type="entry name" value="HAD-like"/>
    <property type="match status" value="1"/>
</dbReference>
<dbReference type="InterPro" id="IPR036412">
    <property type="entry name" value="HAD-like_sf"/>
</dbReference>
<evidence type="ECO:0000256" key="11">
    <source>
        <dbReference type="ARBA" id="ARBA00022967"/>
    </source>
</evidence>
<keyword evidence="4 15" id="KW-1003">Cell membrane</keyword>
<dbReference type="Gene3D" id="3.40.50.1000">
    <property type="entry name" value="HAD superfamily/HAD-like"/>
    <property type="match status" value="1"/>
</dbReference>
<dbReference type="OrthoDB" id="9814270at2"/>
<dbReference type="Pfam" id="PF12156">
    <property type="entry name" value="ATPase-cat_bd"/>
    <property type="match status" value="1"/>
</dbReference>
<dbReference type="GO" id="GO:0005524">
    <property type="term" value="F:ATP binding"/>
    <property type="evidence" value="ECO:0007669"/>
    <property type="project" value="UniProtKB-UniRule"/>
</dbReference>
<dbReference type="InterPro" id="IPR006121">
    <property type="entry name" value="HMA_dom"/>
</dbReference>
<dbReference type="Pfam" id="PF00702">
    <property type="entry name" value="Hydrolase"/>
    <property type="match status" value="1"/>
</dbReference>
<evidence type="ECO:0000313" key="17">
    <source>
        <dbReference type="EMBL" id="KGJ89940.1"/>
    </source>
</evidence>
<dbReference type="PANTHER" id="PTHR43520">
    <property type="entry name" value="ATP7, ISOFORM B"/>
    <property type="match status" value="1"/>
</dbReference>
<evidence type="ECO:0000256" key="8">
    <source>
        <dbReference type="ARBA" id="ARBA00022741"/>
    </source>
</evidence>
<dbReference type="FunFam" id="3.30.70.100:FF:000005">
    <property type="entry name" value="Copper-exporting P-type ATPase A"/>
    <property type="match status" value="1"/>
</dbReference>
<keyword evidence="13" id="KW-0406">Ion transport</keyword>
<evidence type="ECO:0000256" key="4">
    <source>
        <dbReference type="ARBA" id="ARBA00022475"/>
    </source>
</evidence>
<organism evidence="17 18">
    <name type="scientific">Colwellia psychrerythraea</name>
    <name type="common">Vibrio psychroerythus</name>
    <dbReference type="NCBI Taxonomy" id="28229"/>
    <lineage>
        <taxon>Bacteria</taxon>
        <taxon>Pseudomonadati</taxon>
        <taxon>Pseudomonadota</taxon>
        <taxon>Gammaproteobacteria</taxon>
        <taxon>Alteromonadales</taxon>
        <taxon>Colwelliaceae</taxon>
        <taxon>Colwellia</taxon>
    </lineage>
</organism>
<reference evidence="17 18" key="1">
    <citation type="submission" date="2014-08" db="EMBL/GenBank/DDBJ databases">
        <title>Genomic and Phenotypic Diversity of Colwellia psychrerythraea strains from Disparate Marine Basins.</title>
        <authorList>
            <person name="Techtmann S.M."/>
            <person name="Stelling S.C."/>
            <person name="Utturkar S.M."/>
            <person name="Alshibli N."/>
            <person name="Harris A."/>
            <person name="Brown S.D."/>
            <person name="Hazen T.C."/>
        </authorList>
    </citation>
    <scope>NUCLEOTIDE SEQUENCE [LARGE SCALE GENOMIC DNA]</scope>
    <source>
        <strain evidence="17 18">GAB14E</strain>
    </source>
</reference>
<protein>
    <submittedName>
        <fullName evidence="17">Heavy metal translocating P-type ATPase</fullName>
        <ecNumber evidence="17">3.6.3.4</ecNumber>
    </submittedName>
</protein>
<feature type="transmembrane region" description="Helical" evidence="15">
    <location>
        <begin position="824"/>
        <end position="842"/>
    </location>
</feature>
<dbReference type="PROSITE" id="PS00154">
    <property type="entry name" value="ATPASE_E1_E2"/>
    <property type="match status" value="1"/>
</dbReference>
<evidence type="ECO:0000256" key="3">
    <source>
        <dbReference type="ARBA" id="ARBA00022448"/>
    </source>
</evidence>
<evidence type="ECO:0000256" key="6">
    <source>
        <dbReference type="ARBA" id="ARBA00022692"/>
    </source>
</evidence>
<evidence type="ECO:0000256" key="10">
    <source>
        <dbReference type="ARBA" id="ARBA00022842"/>
    </source>
</evidence>
<dbReference type="Gene3D" id="3.40.1110.10">
    <property type="entry name" value="Calcium-transporting ATPase, cytoplasmic domain N"/>
    <property type="match status" value="1"/>
</dbReference>
<keyword evidence="11" id="KW-1278">Translocase</keyword>
<feature type="transmembrane region" description="Helical" evidence="15">
    <location>
        <begin position="248"/>
        <end position="270"/>
    </location>
</feature>
<dbReference type="InterPro" id="IPR023299">
    <property type="entry name" value="ATPase_P-typ_cyto_dom_N"/>
</dbReference>
<evidence type="ECO:0000256" key="7">
    <source>
        <dbReference type="ARBA" id="ARBA00022723"/>
    </source>
</evidence>
<feature type="transmembrane region" description="Helical" evidence="15">
    <location>
        <begin position="215"/>
        <end position="236"/>
    </location>
</feature>
<keyword evidence="7 15" id="KW-0479">Metal-binding</keyword>
<dbReference type="NCBIfam" id="TIGR01494">
    <property type="entry name" value="ATPase_P-type"/>
    <property type="match status" value="2"/>
</dbReference>
<dbReference type="GO" id="GO:0043682">
    <property type="term" value="F:P-type divalent copper transporter activity"/>
    <property type="evidence" value="ECO:0007669"/>
    <property type="project" value="TreeGrafter"/>
</dbReference>
<dbReference type="GO" id="GO:0005507">
    <property type="term" value="F:copper ion binding"/>
    <property type="evidence" value="ECO:0007669"/>
    <property type="project" value="TreeGrafter"/>
</dbReference>
<dbReference type="InterPro" id="IPR023214">
    <property type="entry name" value="HAD_sf"/>
</dbReference>
<keyword evidence="10" id="KW-0460">Magnesium</keyword>
<dbReference type="GO" id="GO:0055070">
    <property type="term" value="P:copper ion homeostasis"/>
    <property type="evidence" value="ECO:0007669"/>
    <property type="project" value="TreeGrafter"/>
</dbReference>